<dbReference type="InParanoid" id="A0A2U3N3K5"/>
<evidence type="ECO:0000313" key="2">
    <source>
        <dbReference type="EMBL" id="SPL72280.1"/>
    </source>
</evidence>
<protein>
    <submittedName>
        <fullName evidence="2">Uncharacterized protein</fullName>
    </submittedName>
</protein>
<feature type="chain" id="PRO_5015731377" evidence="1">
    <location>
        <begin position="23"/>
        <end position="182"/>
    </location>
</feature>
<accession>A0A2U3N3K5</accession>
<evidence type="ECO:0000313" key="3">
    <source>
        <dbReference type="Proteomes" id="UP000245974"/>
    </source>
</evidence>
<organism evidence="2 3">
    <name type="scientific">Acinetobacter stercoris</name>
    <dbReference type="NCBI Taxonomy" id="2126983"/>
    <lineage>
        <taxon>Bacteria</taxon>
        <taxon>Pseudomonadati</taxon>
        <taxon>Pseudomonadota</taxon>
        <taxon>Gammaproteobacteria</taxon>
        <taxon>Moraxellales</taxon>
        <taxon>Moraxellaceae</taxon>
        <taxon>Acinetobacter</taxon>
    </lineage>
</organism>
<reference evidence="3" key="1">
    <citation type="submission" date="2018-03" db="EMBL/GenBank/DDBJ databases">
        <authorList>
            <person name="Blom J."/>
        </authorList>
    </citation>
    <scope>NUCLEOTIDE SEQUENCE [LARGE SCALE GENOMIC DNA]</scope>
    <source>
        <strain evidence="3">KPC-SM-21</strain>
    </source>
</reference>
<dbReference type="AlphaFoldDB" id="A0A2U3N3K5"/>
<dbReference type="Proteomes" id="UP000245974">
    <property type="component" value="Unassembled WGS sequence"/>
</dbReference>
<feature type="signal peptide" evidence="1">
    <location>
        <begin position="1"/>
        <end position="22"/>
    </location>
</feature>
<name>A0A2U3N3K5_9GAMM</name>
<dbReference type="EMBL" id="OOGT01000251">
    <property type="protein sequence ID" value="SPL72280.1"/>
    <property type="molecule type" value="Genomic_DNA"/>
</dbReference>
<proteinExistence type="predicted"/>
<gene>
    <name evidence="2" type="ORF">KPC_3458</name>
</gene>
<sequence>MNYMKKIFLAIILLFSTNMSYAVDLNLSNQNEALSDLAHMFYSEKKDPVYKFNTLNPKKLDYSIESLKLIDTYLSNVRMNDLNLISDNLKFKTILRTGAYVGETIRKNDKKRTWYWVDYETAKEINPKLFKNLEYSIAIAAVLTDGENFIFPLNKVVKFLQNGEEDSVFFYAETTIQLKNSQ</sequence>
<keyword evidence="3" id="KW-1185">Reference proteome</keyword>
<evidence type="ECO:0000256" key="1">
    <source>
        <dbReference type="SAM" id="SignalP"/>
    </source>
</evidence>
<keyword evidence="1" id="KW-0732">Signal</keyword>